<evidence type="ECO:0000256" key="1">
    <source>
        <dbReference type="SAM" id="MobiDB-lite"/>
    </source>
</evidence>
<comment type="caution">
    <text evidence="2">The sequence shown here is derived from an EMBL/GenBank/DDBJ whole genome shotgun (WGS) entry which is preliminary data.</text>
</comment>
<feature type="region of interest" description="Disordered" evidence="1">
    <location>
        <begin position="72"/>
        <end position="108"/>
    </location>
</feature>
<keyword evidence="3" id="KW-1185">Reference proteome</keyword>
<reference evidence="2 3" key="1">
    <citation type="submission" date="2018-04" db="EMBL/GenBank/DDBJ databases">
        <title>The genome of golden apple snail Pomacea canaliculata provides insight into stress tolerance and invasive adaptation.</title>
        <authorList>
            <person name="Liu C."/>
            <person name="Liu B."/>
            <person name="Ren Y."/>
            <person name="Zhang Y."/>
            <person name="Wang H."/>
            <person name="Li S."/>
            <person name="Jiang F."/>
            <person name="Yin L."/>
            <person name="Zhang G."/>
            <person name="Qian W."/>
            <person name="Fan W."/>
        </authorList>
    </citation>
    <scope>NUCLEOTIDE SEQUENCE [LARGE SCALE GENOMIC DNA]</scope>
    <source>
        <strain evidence="2">SZHN2017</strain>
        <tissue evidence="2">Muscle</tissue>
    </source>
</reference>
<evidence type="ECO:0000313" key="2">
    <source>
        <dbReference type="EMBL" id="PVD28361.1"/>
    </source>
</evidence>
<feature type="compositionally biased region" description="Gly residues" evidence="1">
    <location>
        <begin position="93"/>
        <end position="108"/>
    </location>
</feature>
<protein>
    <submittedName>
        <fullName evidence="2">Uncharacterized protein</fullName>
    </submittedName>
</protein>
<accession>A0A2T7P4M8</accession>
<gene>
    <name evidence="2" type="ORF">C0Q70_10948</name>
</gene>
<dbReference type="Proteomes" id="UP000245119">
    <property type="component" value="Linkage Group LG6"/>
</dbReference>
<name>A0A2T7P4M8_POMCA</name>
<organism evidence="2 3">
    <name type="scientific">Pomacea canaliculata</name>
    <name type="common">Golden apple snail</name>
    <dbReference type="NCBI Taxonomy" id="400727"/>
    <lineage>
        <taxon>Eukaryota</taxon>
        <taxon>Metazoa</taxon>
        <taxon>Spiralia</taxon>
        <taxon>Lophotrochozoa</taxon>
        <taxon>Mollusca</taxon>
        <taxon>Gastropoda</taxon>
        <taxon>Caenogastropoda</taxon>
        <taxon>Architaenioglossa</taxon>
        <taxon>Ampullarioidea</taxon>
        <taxon>Ampullariidae</taxon>
        <taxon>Pomacea</taxon>
    </lineage>
</organism>
<proteinExistence type="predicted"/>
<sequence length="108" mass="11180">MQAVLSCGHLTEPLTRTHVHASAGQPASQPANHCPYLSHFRFSRDWPPIVCGQPVAHGSAIWRRVTPDTCRSVQSSIVGPGGGGGEEEEEGGGGHGGEKGGTSDGARL</sequence>
<dbReference type="EMBL" id="PZQS01000006">
    <property type="protein sequence ID" value="PVD28361.1"/>
    <property type="molecule type" value="Genomic_DNA"/>
</dbReference>
<dbReference type="AlphaFoldDB" id="A0A2T7P4M8"/>
<evidence type="ECO:0000313" key="3">
    <source>
        <dbReference type="Proteomes" id="UP000245119"/>
    </source>
</evidence>